<dbReference type="EC" id="1.11.1.25" evidence="6"/>
<comment type="subcellular location">
    <subcellularLocation>
        <location evidence="2">Mitochondrion matrix</location>
    </subcellularLocation>
</comment>
<comment type="catalytic activity">
    <reaction evidence="1">
        <text>[glutaredoxin]-dithiol + a hydroperoxide = [glutaredoxin]-disulfide + an alcohol + H2O</text>
        <dbReference type="Rhea" id="RHEA:62624"/>
        <dbReference type="Rhea" id="RHEA-COMP:10729"/>
        <dbReference type="Rhea" id="RHEA-COMP:10730"/>
        <dbReference type="ChEBI" id="CHEBI:15377"/>
        <dbReference type="ChEBI" id="CHEBI:29950"/>
        <dbReference type="ChEBI" id="CHEBI:30879"/>
        <dbReference type="ChEBI" id="CHEBI:35924"/>
        <dbReference type="ChEBI" id="CHEBI:50058"/>
        <dbReference type="EC" id="1.11.1.25"/>
    </reaction>
</comment>
<evidence type="ECO:0000256" key="9">
    <source>
        <dbReference type="ARBA" id="ARBA00022946"/>
    </source>
</evidence>
<evidence type="ECO:0000256" key="7">
    <source>
        <dbReference type="ARBA" id="ARBA00022559"/>
    </source>
</evidence>
<name>A0AAD5GPG5_AMBAR</name>
<organism evidence="20 21">
    <name type="scientific">Ambrosia artemisiifolia</name>
    <name type="common">Common ragweed</name>
    <dbReference type="NCBI Taxonomy" id="4212"/>
    <lineage>
        <taxon>Eukaryota</taxon>
        <taxon>Viridiplantae</taxon>
        <taxon>Streptophyta</taxon>
        <taxon>Embryophyta</taxon>
        <taxon>Tracheophyta</taxon>
        <taxon>Spermatophyta</taxon>
        <taxon>Magnoliopsida</taxon>
        <taxon>eudicotyledons</taxon>
        <taxon>Gunneridae</taxon>
        <taxon>Pentapetalae</taxon>
        <taxon>asterids</taxon>
        <taxon>campanulids</taxon>
        <taxon>Asterales</taxon>
        <taxon>Asteraceae</taxon>
        <taxon>Asteroideae</taxon>
        <taxon>Heliantheae alliance</taxon>
        <taxon>Heliantheae</taxon>
        <taxon>Ambrosia</taxon>
    </lineage>
</organism>
<proteinExistence type="inferred from homology"/>
<dbReference type="InterPro" id="IPR013740">
    <property type="entry name" value="Redoxin"/>
</dbReference>
<dbReference type="PROSITE" id="PS00061">
    <property type="entry name" value="ADH_SHORT"/>
    <property type="match status" value="1"/>
</dbReference>
<comment type="similarity">
    <text evidence="4">Belongs to the peroxiredoxin family. Prx5 subfamily.</text>
</comment>
<dbReference type="InterPro" id="IPR037944">
    <property type="entry name" value="PRX5-like"/>
</dbReference>
<dbReference type="EMBL" id="JAMZMK010006149">
    <property type="protein sequence ID" value="KAI7750492.1"/>
    <property type="molecule type" value="Genomic_DNA"/>
</dbReference>
<evidence type="ECO:0000256" key="16">
    <source>
        <dbReference type="ARBA" id="ARBA00081117"/>
    </source>
</evidence>
<evidence type="ECO:0000256" key="6">
    <source>
        <dbReference type="ARBA" id="ARBA00013016"/>
    </source>
</evidence>
<evidence type="ECO:0000256" key="4">
    <source>
        <dbReference type="ARBA" id="ARBA00010505"/>
    </source>
</evidence>
<dbReference type="Gene3D" id="3.40.30.10">
    <property type="entry name" value="Glutaredoxin"/>
    <property type="match status" value="1"/>
</dbReference>
<sequence length="740" mass="80939">VSATGKIPVITRKLCLWPWSLKHSCVIRGISTKSVASAIARVDRLGSSTIHTFKWPVVLHAINLGKFVYPLKAKAMDEGGPRFPPQHQESQPGKEYLMNPLPQFSNPNYKPSGKLYGKVALVAGGDSGIGRSVCYHFALEGATLAFTYVKGVEEIDANDTLKIINDARVKGSGDPIAIATDLRYNNNCKNVVDEVVAKYGGIDVLVNNQAVQYYVYSDSLEEITEERLERIFRTNIFSYFFMTRHALEHMKEGSAIINTTSVLAYTASEPKAGQPYEVAPSYVFLASNQDSSYFTGQVLHPNALKRCSIMKPMATGIGESWRSFASIAAGSDLVAAAPNVSLQKARTWDEGVSSQFSTTPLSDIFKGKKVVIFGLPGAFTGVCTSQHVPSYKKNIDKFKAKGVDSVICVSVNDPYTMNGWAEKLEAKDAIEFYGDFDGKFHKSLELDLDLSSALLGHRSTRWSAFVEDGKVKVLNVENVPSDFKVSGGEGKVALVTGGDSGIGRAICYCFAKEGATIALTYVKGQEDKDAMDTLKIIKEAKTKDSKDSIAIPTDLGYDANCKSVVDEVVGKFGRIDILINNAAEQYMCKTVEEIDENWLDRVFRSNIYSYFFLTRHALKHMKEGSSIINTTSVNAYKGNATLLDYTSTKGAIVSFIRGLALQLAQKNIRVNGVAPGPVWTPLIPSSFHEEKTSQFGTDCPMKRAGQPYEIAPSYVFLASEDSSYFTGQVLHPNGGMIVNA</sequence>
<dbReference type="InterPro" id="IPR036249">
    <property type="entry name" value="Thioredoxin-like_sf"/>
</dbReference>
<dbReference type="GO" id="GO:0005759">
    <property type="term" value="C:mitochondrial matrix"/>
    <property type="evidence" value="ECO:0007669"/>
    <property type="project" value="UniProtKB-SubCell"/>
</dbReference>
<dbReference type="PANTHER" id="PTHR48107:SF16">
    <property type="entry name" value="NADPH-DEPENDENT ALDEHYDE REDUCTASE 1, CHLOROPLASTIC"/>
    <property type="match status" value="1"/>
</dbReference>
<dbReference type="FunFam" id="3.40.50.720:FF:000084">
    <property type="entry name" value="Short-chain dehydrogenase reductase"/>
    <property type="match status" value="1"/>
</dbReference>
<evidence type="ECO:0000256" key="17">
    <source>
        <dbReference type="ARBA" id="ARBA00082926"/>
    </source>
</evidence>
<evidence type="ECO:0000256" key="2">
    <source>
        <dbReference type="ARBA" id="ARBA00004305"/>
    </source>
</evidence>
<evidence type="ECO:0000256" key="14">
    <source>
        <dbReference type="ARBA" id="ARBA00059321"/>
    </source>
</evidence>
<keyword evidence="9" id="KW-0809">Transit peptide</keyword>
<dbReference type="FunFam" id="3.40.30.10:FF:000190">
    <property type="entry name" value="Peroxiredoxin"/>
    <property type="match status" value="1"/>
</dbReference>
<keyword evidence="21" id="KW-1185">Reference proteome</keyword>
<dbReference type="GO" id="GO:0016616">
    <property type="term" value="F:oxidoreductase activity, acting on the CH-OH group of donors, NAD or NADP as acceptor"/>
    <property type="evidence" value="ECO:0007669"/>
    <property type="project" value="UniProtKB-ARBA"/>
</dbReference>
<evidence type="ECO:0000256" key="8">
    <source>
        <dbReference type="ARBA" id="ARBA00022862"/>
    </source>
</evidence>
<dbReference type="Pfam" id="PF13561">
    <property type="entry name" value="adh_short_C2"/>
    <property type="match status" value="1"/>
</dbReference>
<keyword evidence="11" id="KW-0496">Mitochondrion</keyword>
<evidence type="ECO:0000256" key="12">
    <source>
        <dbReference type="ARBA" id="ARBA00023284"/>
    </source>
</evidence>
<keyword evidence="12" id="KW-0676">Redox-active center</keyword>
<gene>
    <name evidence="20" type="ORF">M8C21_013990</name>
</gene>
<dbReference type="PROSITE" id="PS51352">
    <property type="entry name" value="THIOREDOXIN_2"/>
    <property type="match status" value="1"/>
</dbReference>
<dbReference type="Gene3D" id="3.40.50.720">
    <property type="entry name" value="NAD(P)-binding Rossmann-like Domain"/>
    <property type="match status" value="2"/>
</dbReference>
<keyword evidence="7" id="KW-0575">Peroxidase</keyword>
<evidence type="ECO:0000256" key="18">
    <source>
        <dbReference type="PIRSR" id="PIRSR637944-1"/>
    </source>
</evidence>
<keyword evidence="8" id="KW-0049">Antioxidant</keyword>
<dbReference type="SUPFAM" id="SSF52833">
    <property type="entry name" value="Thioredoxin-like"/>
    <property type="match status" value="1"/>
</dbReference>
<comment type="caution">
    <text evidence="20">The sequence shown here is derived from an EMBL/GenBank/DDBJ whole genome shotgun (WGS) entry which is preliminary data.</text>
</comment>
<dbReference type="PRINTS" id="PR00081">
    <property type="entry name" value="GDHRDH"/>
</dbReference>
<evidence type="ECO:0000256" key="1">
    <source>
        <dbReference type="ARBA" id="ARBA00001711"/>
    </source>
</evidence>
<reference evidence="20" key="1">
    <citation type="submission" date="2022-06" db="EMBL/GenBank/DDBJ databases">
        <title>Uncovering the hologenomic basis of an extraordinary plant invasion.</title>
        <authorList>
            <person name="Bieker V.C."/>
            <person name="Martin M.D."/>
            <person name="Gilbert T."/>
            <person name="Hodgins K."/>
            <person name="Battlay P."/>
            <person name="Petersen B."/>
            <person name="Wilson J."/>
        </authorList>
    </citation>
    <scope>NUCLEOTIDE SEQUENCE</scope>
    <source>
        <strain evidence="20">AA19_3_7</strain>
        <tissue evidence="20">Leaf</tissue>
    </source>
</reference>
<keyword evidence="10" id="KW-0560">Oxidoreductase</keyword>
<dbReference type="InterPro" id="IPR002347">
    <property type="entry name" value="SDR_fam"/>
</dbReference>
<accession>A0AAD5GPG5</accession>
<dbReference type="InterPro" id="IPR036291">
    <property type="entry name" value="NAD(P)-bd_dom_sf"/>
</dbReference>
<evidence type="ECO:0000313" key="20">
    <source>
        <dbReference type="EMBL" id="KAI7750492.1"/>
    </source>
</evidence>
<evidence type="ECO:0000256" key="10">
    <source>
        <dbReference type="ARBA" id="ARBA00023002"/>
    </source>
</evidence>
<evidence type="ECO:0000256" key="11">
    <source>
        <dbReference type="ARBA" id="ARBA00023128"/>
    </source>
</evidence>
<evidence type="ECO:0000256" key="3">
    <source>
        <dbReference type="ARBA" id="ARBA00006484"/>
    </source>
</evidence>
<feature type="domain" description="Thioredoxin" evidence="19">
    <location>
        <begin position="331"/>
        <end position="497"/>
    </location>
</feature>
<dbReference type="AlphaFoldDB" id="A0AAD5GPG5"/>
<dbReference type="Pfam" id="PF08534">
    <property type="entry name" value="Redoxin"/>
    <property type="match status" value="1"/>
</dbReference>
<protein>
    <recommendedName>
        <fullName evidence="15">Peroxiredoxin-2F, mitochondrial</fullName>
        <ecNumber evidence="6">1.11.1.25</ecNumber>
    </recommendedName>
    <alternativeName>
        <fullName evidence="13">Glutaredoxin-dependent peroxiredoxin</fullName>
    </alternativeName>
    <alternativeName>
        <fullName evidence="17">Peroxiredoxin IIF</fullName>
    </alternativeName>
    <alternativeName>
        <fullName evidence="16">Thioredoxin peroxidase 2F</fullName>
    </alternativeName>
</protein>
<dbReference type="GO" id="GO:0008379">
    <property type="term" value="F:thioredoxin peroxidase activity"/>
    <property type="evidence" value="ECO:0007669"/>
    <property type="project" value="InterPro"/>
</dbReference>
<dbReference type="PANTHER" id="PTHR48107">
    <property type="entry name" value="NADPH-DEPENDENT ALDEHYDE REDUCTASE-LIKE PROTEIN, CHLOROPLASTIC-RELATED"/>
    <property type="match status" value="1"/>
</dbReference>
<dbReference type="Pfam" id="PF00106">
    <property type="entry name" value="adh_short"/>
    <property type="match status" value="1"/>
</dbReference>
<dbReference type="PRINTS" id="PR00080">
    <property type="entry name" value="SDRFAMILY"/>
</dbReference>
<dbReference type="Proteomes" id="UP001206925">
    <property type="component" value="Unassembled WGS sequence"/>
</dbReference>
<evidence type="ECO:0000259" key="19">
    <source>
        <dbReference type="PROSITE" id="PS51352"/>
    </source>
</evidence>
<evidence type="ECO:0000256" key="5">
    <source>
        <dbReference type="ARBA" id="ARBA00011245"/>
    </source>
</evidence>
<comment type="similarity">
    <text evidence="3">Belongs to the short-chain dehydrogenases/reductases (SDR) family.</text>
</comment>
<feature type="non-terminal residue" evidence="20">
    <location>
        <position position="1"/>
    </location>
</feature>
<evidence type="ECO:0000256" key="15">
    <source>
        <dbReference type="ARBA" id="ARBA00072389"/>
    </source>
</evidence>
<comment type="subunit">
    <text evidence="5">Monomer.</text>
</comment>
<dbReference type="InterPro" id="IPR020904">
    <property type="entry name" value="Sc_DH/Rdtase_CS"/>
</dbReference>
<dbReference type="CDD" id="cd03013">
    <property type="entry name" value="PRX5_like"/>
    <property type="match status" value="1"/>
</dbReference>
<dbReference type="InterPro" id="IPR013766">
    <property type="entry name" value="Thioredoxin_domain"/>
</dbReference>
<dbReference type="GO" id="GO:0034599">
    <property type="term" value="P:cellular response to oxidative stress"/>
    <property type="evidence" value="ECO:0007669"/>
    <property type="project" value="InterPro"/>
</dbReference>
<dbReference type="SUPFAM" id="SSF51735">
    <property type="entry name" value="NAD(P)-binding Rossmann-fold domains"/>
    <property type="match status" value="2"/>
</dbReference>
<evidence type="ECO:0000313" key="21">
    <source>
        <dbReference type="Proteomes" id="UP001206925"/>
    </source>
</evidence>
<comment type="function">
    <text evidence="14">Thiol-specific peroxidase that catalyzes the reduction of hydrogen peroxide and organic hydroperoxides to water and alcohols, respectively. Plays a role in cell protection against oxidative stress by detoxifying peroxides. Reduces preferentially hydrogen peroxide rather than alkyl peroxides. May be involved in mitochondrial redox homeostasis.</text>
</comment>
<feature type="active site" description="Cysteine sulfenic acid (-SOH) intermediate" evidence="18">
    <location>
        <position position="383"/>
    </location>
</feature>
<evidence type="ECO:0000256" key="13">
    <source>
        <dbReference type="ARBA" id="ARBA00031688"/>
    </source>
</evidence>